<gene>
    <name evidence="1" type="ORF">GSU69_08400</name>
</gene>
<dbReference type="Gene3D" id="2.40.30.10">
    <property type="entry name" value="Translation factors"/>
    <property type="match status" value="1"/>
</dbReference>
<sequence length="53" mass="5605">MIVRSSEAAELEPGETSEVILQLLYDTDYSSLSAGADFTIVEGTKAVGDGRVL</sequence>
<evidence type="ECO:0000313" key="2">
    <source>
        <dbReference type="Proteomes" id="UP000464597"/>
    </source>
</evidence>
<name>A0ABX6GZ19_9MICO</name>
<evidence type="ECO:0000313" key="1">
    <source>
        <dbReference type="EMBL" id="QHC62698.1"/>
    </source>
</evidence>
<organism evidence="1 2">
    <name type="scientific">Rathayibacter festucae</name>
    <dbReference type="NCBI Taxonomy" id="110937"/>
    <lineage>
        <taxon>Bacteria</taxon>
        <taxon>Bacillati</taxon>
        <taxon>Actinomycetota</taxon>
        <taxon>Actinomycetes</taxon>
        <taxon>Micrococcales</taxon>
        <taxon>Microbacteriaceae</taxon>
        <taxon>Rathayibacter</taxon>
    </lineage>
</organism>
<dbReference type="Proteomes" id="UP000464597">
    <property type="component" value="Chromosome"/>
</dbReference>
<protein>
    <submittedName>
        <fullName evidence="1">Uncharacterized protein</fullName>
    </submittedName>
</protein>
<reference evidence="2" key="1">
    <citation type="submission" date="2019-12" db="EMBL/GenBank/DDBJ databases">
        <title>Complete and draft genome sequences of new strains and members of some known species of the genus Rathayibacter isolated from plants.</title>
        <authorList>
            <person name="Tarlachkov S.V."/>
            <person name="Starodumova I.P."/>
            <person name="Dorofeeva L.V."/>
            <person name="Prisyazhnaya N.V."/>
            <person name="Leyn S."/>
            <person name="Zlamal J."/>
            <person name="Elan M."/>
            <person name="Osterman A.L."/>
            <person name="Nadler S."/>
            <person name="Subbotin S.A."/>
            <person name="Evtushenko L.I."/>
        </authorList>
    </citation>
    <scope>NUCLEOTIDE SEQUENCE [LARGE SCALE GENOMIC DNA]</scope>
    <source>
        <strain evidence="2">VKM Ac-2802</strain>
    </source>
</reference>
<keyword evidence="2" id="KW-1185">Reference proteome</keyword>
<accession>A0ABX6GZ19</accession>
<dbReference type="EMBL" id="CP047180">
    <property type="protein sequence ID" value="QHC62698.1"/>
    <property type="molecule type" value="Genomic_DNA"/>
</dbReference>
<dbReference type="RefSeq" id="WP_159422636.1">
    <property type="nucleotide sequence ID" value="NZ_CP047180.1"/>
</dbReference>
<proteinExistence type="predicted"/>